<sequence>MPVVRIWRRGEPSGGDSGGSPEWELEVRPRRSRRTAVIVAVLLVVAFALFGIFLRTDYTGVNFRVVDQFAMACIGIFGAAAVLLLTRPRVRAGRRGVVVRNVLGDNEFEWKHIRGVTFPDRKAWARLELVNDDYVPMLAVRSNDGEHAAAALDRLRDLGVKYAPPD</sequence>
<reference evidence="3 4" key="1">
    <citation type="submission" date="2024-06" db="EMBL/GenBank/DDBJ databases">
        <title>The Natural Products Discovery Center: Release of the First 8490 Sequenced Strains for Exploring Actinobacteria Biosynthetic Diversity.</title>
        <authorList>
            <person name="Kalkreuter E."/>
            <person name="Kautsar S.A."/>
            <person name="Yang D."/>
            <person name="Bader C.D."/>
            <person name="Teijaro C.N."/>
            <person name="Fluegel L."/>
            <person name="Davis C.M."/>
            <person name="Simpson J.R."/>
            <person name="Lauterbach L."/>
            <person name="Steele A.D."/>
            <person name="Gui C."/>
            <person name="Meng S."/>
            <person name="Li G."/>
            <person name="Viehrig K."/>
            <person name="Ye F."/>
            <person name="Su P."/>
            <person name="Kiefer A.F."/>
            <person name="Nichols A."/>
            <person name="Cepeda A.J."/>
            <person name="Yan W."/>
            <person name="Fan B."/>
            <person name="Jiang Y."/>
            <person name="Adhikari A."/>
            <person name="Zheng C.-J."/>
            <person name="Schuster L."/>
            <person name="Cowan T.M."/>
            <person name="Smanski M.J."/>
            <person name="Chevrette M.G."/>
            <person name="De Carvalho L.P.S."/>
            <person name="Shen B."/>
        </authorList>
    </citation>
    <scope>NUCLEOTIDE SEQUENCE [LARGE SCALE GENOMIC DNA]</scope>
    <source>
        <strain evidence="3 4">NPDC050671</strain>
    </source>
</reference>
<dbReference type="EMBL" id="JBFAIH010000014">
    <property type="protein sequence ID" value="MEV0365477.1"/>
    <property type="molecule type" value="Genomic_DNA"/>
</dbReference>
<keyword evidence="1" id="KW-1133">Transmembrane helix</keyword>
<protein>
    <submittedName>
        <fullName evidence="3">PH domain-containing protein</fullName>
    </submittedName>
</protein>
<name>A0ABV3FCS0_9NOCA</name>
<evidence type="ECO:0000313" key="3">
    <source>
        <dbReference type="EMBL" id="MEV0365477.1"/>
    </source>
</evidence>
<dbReference type="InterPro" id="IPR019692">
    <property type="entry name" value="CFP-6_PH"/>
</dbReference>
<feature type="transmembrane region" description="Helical" evidence="1">
    <location>
        <begin position="35"/>
        <end position="54"/>
    </location>
</feature>
<keyword evidence="1" id="KW-0812">Transmembrane</keyword>
<dbReference type="RefSeq" id="WP_357981946.1">
    <property type="nucleotide sequence ID" value="NZ_JBFAIH010000014.1"/>
</dbReference>
<evidence type="ECO:0000313" key="4">
    <source>
        <dbReference type="Proteomes" id="UP001551658"/>
    </source>
</evidence>
<comment type="caution">
    <text evidence="3">The sequence shown here is derived from an EMBL/GenBank/DDBJ whole genome shotgun (WGS) entry which is preliminary data.</text>
</comment>
<accession>A0ABV3FCS0</accession>
<evidence type="ECO:0000259" key="2">
    <source>
        <dbReference type="Pfam" id="PF10756"/>
    </source>
</evidence>
<keyword evidence="1" id="KW-0472">Membrane</keyword>
<feature type="transmembrane region" description="Helical" evidence="1">
    <location>
        <begin position="66"/>
        <end position="85"/>
    </location>
</feature>
<proteinExistence type="predicted"/>
<keyword evidence="4" id="KW-1185">Reference proteome</keyword>
<organism evidence="3 4">
    <name type="scientific">Nocardia fusca</name>
    <dbReference type="NCBI Taxonomy" id="941183"/>
    <lineage>
        <taxon>Bacteria</taxon>
        <taxon>Bacillati</taxon>
        <taxon>Actinomycetota</taxon>
        <taxon>Actinomycetes</taxon>
        <taxon>Mycobacteriales</taxon>
        <taxon>Nocardiaceae</taxon>
        <taxon>Nocardia</taxon>
    </lineage>
</organism>
<dbReference type="Proteomes" id="UP001551658">
    <property type="component" value="Unassembled WGS sequence"/>
</dbReference>
<feature type="domain" description="Low molecular weight protein antigen 6 PH" evidence="2">
    <location>
        <begin position="87"/>
        <end position="157"/>
    </location>
</feature>
<evidence type="ECO:0000256" key="1">
    <source>
        <dbReference type="SAM" id="Phobius"/>
    </source>
</evidence>
<gene>
    <name evidence="3" type="ORF">AB0H72_22520</name>
</gene>
<dbReference type="Pfam" id="PF10756">
    <property type="entry name" value="bPH_6"/>
    <property type="match status" value="1"/>
</dbReference>